<proteinExistence type="predicted"/>
<keyword evidence="2" id="KW-1185">Reference proteome</keyword>
<dbReference type="Proteomes" id="UP000007721">
    <property type="component" value="Chromosome"/>
</dbReference>
<evidence type="ECO:0000313" key="2">
    <source>
        <dbReference type="Proteomes" id="UP000007721"/>
    </source>
</evidence>
<dbReference type="HOGENOM" id="CLU_1018462_0_0_7"/>
<dbReference type="OrthoDB" id="9845988at2"/>
<dbReference type="SUPFAM" id="SSF53850">
    <property type="entry name" value="Periplasmic binding protein-like II"/>
    <property type="match status" value="1"/>
</dbReference>
<organism evidence="1 2">
    <name type="scientific">Geotalea daltonii (strain DSM 22248 / JCM 15807 / FRC-32)</name>
    <name type="common">Geobacter daltonii</name>
    <dbReference type="NCBI Taxonomy" id="316067"/>
    <lineage>
        <taxon>Bacteria</taxon>
        <taxon>Pseudomonadati</taxon>
        <taxon>Thermodesulfobacteriota</taxon>
        <taxon>Desulfuromonadia</taxon>
        <taxon>Geobacterales</taxon>
        <taxon>Geobacteraceae</taxon>
        <taxon>Geotalea</taxon>
    </lineage>
</organism>
<dbReference type="AlphaFoldDB" id="B9M0A3"/>
<reference evidence="1 2" key="1">
    <citation type="submission" date="2009-01" db="EMBL/GenBank/DDBJ databases">
        <title>Complete sequence of Geobacter sp. FRC-32.</title>
        <authorList>
            <consortium name="US DOE Joint Genome Institute"/>
            <person name="Lucas S."/>
            <person name="Copeland A."/>
            <person name="Lapidus A."/>
            <person name="Glavina del Rio T."/>
            <person name="Dalin E."/>
            <person name="Tice H."/>
            <person name="Bruce D."/>
            <person name="Goodwin L."/>
            <person name="Pitluck S."/>
            <person name="Saunders E."/>
            <person name="Brettin T."/>
            <person name="Detter J.C."/>
            <person name="Han C."/>
            <person name="Larimer F."/>
            <person name="Land M."/>
            <person name="Hauser L."/>
            <person name="Kyrpides N."/>
            <person name="Ovchinnikova G."/>
            <person name="Kostka J."/>
            <person name="Richardson P."/>
        </authorList>
    </citation>
    <scope>NUCLEOTIDE SEQUENCE [LARGE SCALE GENOMIC DNA]</scope>
    <source>
        <strain evidence="2">DSM 22248 / JCM 15807 / FRC-32</strain>
    </source>
</reference>
<gene>
    <name evidence="1" type="ordered locus">Geob_2532</name>
</gene>
<dbReference type="KEGG" id="geo:Geob_2532"/>
<protein>
    <submittedName>
        <fullName evidence="1">ABC transporter, periplasmic substrate-binding protein</fullName>
    </submittedName>
</protein>
<dbReference type="STRING" id="316067.Geob_2532"/>
<accession>B9M0A3</accession>
<dbReference type="Gene3D" id="3.40.190.10">
    <property type="entry name" value="Periplasmic binding protein-like II"/>
    <property type="match status" value="1"/>
</dbReference>
<dbReference type="EMBL" id="CP001390">
    <property type="protein sequence ID" value="ACM20883.1"/>
    <property type="molecule type" value="Genomic_DNA"/>
</dbReference>
<sequence length="273" mass="30029">MNWMRDERCERQGKVSEMAARRHGISVLLLMAVLLIPHTGFTAVKKPIRIGYLDNPGALLVVQAATYGFYDEQGIRVILVPFRDSHKGLAKLDRRKLDAGAFSVGETLKRIAAGSRISIIAGGGRNQQPDQLADLKTDDVGKELSQGIVLAVSTQSGASGKELQVRLVKALILAHRALANRTSTGGAAAEAVSLHLDPNPDFWKLQQLWTYHGLQNETMTRDFLANHVNEEIYCDALDELLDEDGRKDPVLLKLNSRAVCVPDCCPAKPEKKR</sequence>
<evidence type="ECO:0000313" key="1">
    <source>
        <dbReference type="EMBL" id="ACM20883.1"/>
    </source>
</evidence>
<name>B9M0A3_GEODF</name>
<dbReference type="RefSeq" id="WP_012647612.1">
    <property type="nucleotide sequence ID" value="NC_011979.1"/>
</dbReference>